<evidence type="ECO:0000256" key="1">
    <source>
        <dbReference type="SAM" id="SignalP"/>
    </source>
</evidence>
<evidence type="ECO:0000313" key="2">
    <source>
        <dbReference type="EMBL" id="KIQ16702.1"/>
    </source>
</evidence>
<reference evidence="2 3" key="1">
    <citation type="submission" date="2014-12" db="EMBL/GenBank/DDBJ databases">
        <title>16Stimator: statistical estimation of ribosomal gene copy numbers from draft genome assemblies.</title>
        <authorList>
            <person name="Perisin M.A."/>
            <person name="Vetter M."/>
            <person name="Gilbert J.A."/>
            <person name="Bergelson J."/>
        </authorList>
    </citation>
    <scope>NUCLEOTIDE SEQUENCE [LARGE SCALE GENOMIC DNA]</scope>
    <source>
        <strain evidence="2 3">MEDvA23</strain>
    </source>
</reference>
<evidence type="ECO:0008006" key="4">
    <source>
        <dbReference type="Google" id="ProtNLM"/>
    </source>
</evidence>
<evidence type="ECO:0000313" key="3">
    <source>
        <dbReference type="Proteomes" id="UP000032067"/>
    </source>
</evidence>
<organism evidence="2 3">
    <name type="scientific">Variovorax paradoxus</name>
    <dbReference type="NCBI Taxonomy" id="34073"/>
    <lineage>
        <taxon>Bacteria</taxon>
        <taxon>Pseudomonadati</taxon>
        <taxon>Pseudomonadota</taxon>
        <taxon>Betaproteobacteria</taxon>
        <taxon>Burkholderiales</taxon>
        <taxon>Comamonadaceae</taxon>
        <taxon>Variovorax</taxon>
    </lineage>
</organism>
<dbReference type="AlphaFoldDB" id="A0A0D0JSJ6"/>
<dbReference type="PANTHER" id="PTHR43737">
    <property type="entry name" value="BLL7424 PROTEIN"/>
    <property type="match status" value="1"/>
</dbReference>
<dbReference type="OrthoDB" id="9779968at2"/>
<feature type="signal peptide" evidence="1">
    <location>
        <begin position="1"/>
        <end position="24"/>
    </location>
</feature>
<dbReference type="EMBL" id="JXQQ01000132">
    <property type="protein sequence ID" value="KIQ16702.1"/>
    <property type="molecule type" value="Genomic_DNA"/>
</dbReference>
<comment type="caution">
    <text evidence="2">The sequence shown here is derived from an EMBL/GenBank/DDBJ whole genome shotgun (WGS) entry which is preliminary data.</text>
</comment>
<dbReference type="InterPro" id="IPR010869">
    <property type="entry name" value="DUF1501"/>
</dbReference>
<protein>
    <recommendedName>
        <fullName evidence="4">DUF1501 domain-containing protein</fullName>
    </recommendedName>
</protein>
<keyword evidence="1" id="KW-0732">Signal</keyword>
<proteinExistence type="predicted"/>
<dbReference type="RefSeq" id="WP_042582596.1">
    <property type="nucleotide sequence ID" value="NZ_JXQQ01000132.1"/>
</dbReference>
<feature type="chain" id="PRO_5002214118" description="DUF1501 domain-containing protein" evidence="1">
    <location>
        <begin position="25"/>
        <end position="403"/>
    </location>
</feature>
<name>A0A0D0JSJ6_VARPD</name>
<dbReference type="Proteomes" id="UP000032067">
    <property type="component" value="Unassembled WGS sequence"/>
</dbReference>
<dbReference type="Pfam" id="PF07394">
    <property type="entry name" value="DUF1501"/>
    <property type="match status" value="1"/>
</dbReference>
<gene>
    <name evidence="2" type="ORF">RT97_30445</name>
</gene>
<dbReference type="PANTHER" id="PTHR43737:SF1">
    <property type="entry name" value="DUF1501 DOMAIN-CONTAINING PROTEIN"/>
    <property type="match status" value="1"/>
</dbReference>
<accession>A0A0D0JSJ6</accession>
<sequence>MQRRELLKLIAAAPMAGAAGQLIAAPSAEGAKLLVVFLRGAYDCANLLVPTASDFYYASRPNIAIARPGQPGGALPLDADWGLHTALAQSVMPLFQQKQASFIAFAGTDDLTRSHFETQDSIELGQALDKRRDYRSGFLNRLAGVLGGGPITDVSPIAFTDQLPIALRGDAKAANMALAGNARSGIDARQSQIIASMYRNTPLAQPVAEGFQVRDEVMRAVQAEMDAASRNAMTAKGFELVARRMAVLMRDRFDLGFVDVGGWDTHVGQGAGTGYLANRFEELGRGVAGFAQEMGDDAWRQTVVVVISEFGRTFRENGNRGTDHGHGTVYWVLGGGLSAEAGGRIVGEQQALTQATLFQNRDYPVLNEYRAVFGGLFQRMYGLSPAQLGRVFEGVAPRDLRLV</sequence>